<name>A0ABU8NVH0_9SPHI</name>
<organism evidence="1 2">
    <name type="scientific">Pedobacter panaciterrae</name>
    <dbReference type="NCBI Taxonomy" id="363849"/>
    <lineage>
        <taxon>Bacteria</taxon>
        <taxon>Pseudomonadati</taxon>
        <taxon>Bacteroidota</taxon>
        <taxon>Sphingobacteriia</taxon>
        <taxon>Sphingobacteriales</taxon>
        <taxon>Sphingobacteriaceae</taxon>
        <taxon>Pedobacter</taxon>
    </lineage>
</organism>
<dbReference type="EMBL" id="JBBEUB010000010">
    <property type="protein sequence ID" value="MEJ2905238.1"/>
    <property type="molecule type" value="Genomic_DNA"/>
</dbReference>
<gene>
    <name evidence="1" type="ORF">WAE58_22520</name>
</gene>
<dbReference type="Proteomes" id="UP001378956">
    <property type="component" value="Unassembled WGS sequence"/>
</dbReference>
<reference evidence="1 2" key="1">
    <citation type="submission" date="2024-03" db="EMBL/GenBank/DDBJ databases">
        <title>Sequence of Lycoming College Course Isolates.</title>
        <authorList>
            <person name="Plotts O."/>
            <person name="Newman J."/>
        </authorList>
    </citation>
    <scope>NUCLEOTIDE SEQUENCE [LARGE SCALE GENOMIC DNA]</scope>
    <source>
        <strain evidence="1 2">CJB-3</strain>
    </source>
</reference>
<sequence length="103" mass="11789">MTVTVLPIIEPESIPAAPLAKVMNERLRRLATELKEIHLIELESVEPLFEDLVIYIGYNNKYGIRWKIVNDVPLKIETIVADQCALLGYIKWKTATLNSFHGR</sequence>
<evidence type="ECO:0000313" key="2">
    <source>
        <dbReference type="Proteomes" id="UP001378956"/>
    </source>
</evidence>
<keyword evidence="2" id="KW-1185">Reference proteome</keyword>
<comment type="caution">
    <text evidence="1">The sequence shown here is derived from an EMBL/GenBank/DDBJ whole genome shotgun (WGS) entry which is preliminary data.</text>
</comment>
<proteinExistence type="predicted"/>
<evidence type="ECO:0000313" key="1">
    <source>
        <dbReference type="EMBL" id="MEJ2905238.1"/>
    </source>
</evidence>
<protein>
    <submittedName>
        <fullName evidence="1">Uncharacterized protein</fullName>
    </submittedName>
</protein>
<accession>A0ABU8NVH0</accession>
<dbReference type="RefSeq" id="WP_172662470.1">
    <property type="nucleotide sequence ID" value="NZ_JABMKW010000020.1"/>
</dbReference>